<organism evidence="1 2">
    <name type="scientific">Odynerus spinipes</name>
    <dbReference type="NCBI Taxonomy" id="1348599"/>
    <lineage>
        <taxon>Eukaryota</taxon>
        <taxon>Metazoa</taxon>
        <taxon>Ecdysozoa</taxon>
        <taxon>Arthropoda</taxon>
        <taxon>Hexapoda</taxon>
        <taxon>Insecta</taxon>
        <taxon>Pterygota</taxon>
        <taxon>Neoptera</taxon>
        <taxon>Endopterygota</taxon>
        <taxon>Hymenoptera</taxon>
        <taxon>Apocrita</taxon>
        <taxon>Aculeata</taxon>
        <taxon>Vespoidea</taxon>
        <taxon>Vespidae</taxon>
        <taxon>Eumeninae</taxon>
        <taxon>Odynerus</taxon>
    </lineage>
</organism>
<dbReference type="EMBL" id="JAIFRP010004406">
    <property type="protein sequence ID" value="KAK2576495.1"/>
    <property type="molecule type" value="Genomic_DNA"/>
</dbReference>
<dbReference type="InterPro" id="IPR036682">
    <property type="entry name" value="OS_D_A10/PebIII_sf"/>
</dbReference>
<reference evidence="1" key="2">
    <citation type="journal article" date="2023" name="Commun. Biol.">
        <title>Intrasexual cuticular hydrocarbon dimorphism in a wasp sheds light on hydrocarbon biosynthesis genes in Hymenoptera.</title>
        <authorList>
            <person name="Moris V.C."/>
            <person name="Podsiadlowski L."/>
            <person name="Martin S."/>
            <person name="Oeyen J.P."/>
            <person name="Donath A."/>
            <person name="Petersen M."/>
            <person name="Wilbrandt J."/>
            <person name="Misof B."/>
            <person name="Liedtke D."/>
            <person name="Thamm M."/>
            <person name="Scheiner R."/>
            <person name="Schmitt T."/>
            <person name="Niehuis O."/>
        </authorList>
    </citation>
    <scope>NUCLEOTIDE SEQUENCE</scope>
    <source>
        <strain evidence="1">GBR_01_08_01A</strain>
    </source>
</reference>
<dbReference type="PANTHER" id="PTHR11257:SF13">
    <property type="entry name" value="GEO07322P1"/>
    <property type="match status" value="1"/>
</dbReference>
<dbReference type="PANTHER" id="PTHR11257">
    <property type="entry name" value="CHEMOSENSORY PROTEIN-RELATED"/>
    <property type="match status" value="1"/>
</dbReference>
<dbReference type="InterPro" id="IPR005055">
    <property type="entry name" value="A10/PebIII"/>
</dbReference>
<protein>
    <submittedName>
        <fullName evidence="1">Uncharacterized protein</fullName>
    </submittedName>
</protein>
<accession>A0AAD9RB71</accession>
<dbReference type="SUPFAM" id="SSF100910">
    <property type="entry name" value="Chemosensory protein Csp2"/>
    <property type="match status" value="1"/>
</dbReference>
<keyword evidence="2" id="KW-1185">Reference proteome</keyword>
<reference evidence="1" key="1">
    <citation type="submission" date="2021-08" db="EMBL/GenBank/DDBJ databases">
        <authorList>
            <person name="Misof B."/>
            <person name="Oliver O."/>
            <person name="Podsiadlowski L."/>
            <person name="Donath A."/>
            <person name="Peters R."/>
            <person name="Mayer C."/>
            <person name="Rust J."/>
            <person name="Gunkel S."/>
            <person name="Lesny P."/>
            <person name="Martin S."/>
            <person name="Oeyen J.P."/>
            <person name="Petersen M."/>
            <person name="Panagiotis P."/>
            <person name="Wilbrandt J."/>
            <person name="Tanja T."/>
        </authorList>
    </citation>
    <scope>NUCLEOTIDE SEQUENCE</scope>
    <source>
        <strain evidence="1">GBR_01_08_01A</strain>
        <tissue evidence="1">Thorax + abdomen</tissue>
    </source>
</reference>
<evidence type="ECO:0000313" key="1">
    <source>
        <dbReference type="EMBL" id="KAK2576495.1"/>
    </source>
</evidence>
<dbReference type="Pfam" id="PF03392">
    <property type="entry name" value="OS-D"/>
    <property type="match status" value="1"/>
</dbReference>
<dbReference type="AlphaFoldDB" id="A0AAD9RB71"/>
<sequence>MHPYRGTVYVLHEGSAGDISICDSRIRSTYKYGTDSNEKYSSKYDDVNVEEILNNPRLRNQYVNCAAGSGPCITGEAKFLKEVLPEVLVTTCRKCTEKQQLFFDKVITWFNENDKETWDRLVAKIIQNYQKPRDRRG</sequence>
<dbReference type="Gene3D" id="1.10.2080.10">
    <property type="entry name" value="Insect odorant-binding protein A10/Ejaculatory bulb-specific protein 3"/>
    <property type="match status" value="1"/>
</dbReference>
<proteinExistence type="predicted"/>
<dbReference type="Proteomes" id="UP001258017">
    <property type="component" value="Unassembled WGS sequence"/>
</dbReference>
<name>A0AAD9RB71_9HYME</name>
<evidence type="ECO:0000313" key="2">
    <source>
        <dbReference type="Proteomes" id="UP001258017"/>
    </source>
</evidence>
<comment type="caution">
    <text evidence="1">The sequence shown here is derived from an EMBL/GenBank/DDBJ whole genome shotgun (WGS) entry which is preliminary data.</text>
</comment>
<gene>
    <name evidence="1" type="ORF">KPH14_005821</name>
</gene>